<protein>
    <recommendedName>
        <fullName evidence="6">Dehydrogenase</fullName>
    </recommendedName>
</protein>
<dbReference type="Proteomes" id="UP000015102">
    <property type="component" value="Unassembled WGS sequence"/>
</dbReference>
<evidence type="ECO:0000313" key="5">
    <source>
        <dbReference type="Proteomes" id="UP000015102"/>
    </source>
</evidence>
<evidence type="ECO:0000256" key="1">
    <source>
        <dbReference type="ARBA" id="ARBA00006484"/>
    </source>
</evidence>
<sequence length="270" mass="30244">MERWQNKAAVVTGASSGIGAALCVDLVKAGMVVAALARREDRLVSLRDSLPENLRSRLHPIRCDVTLEADVIRAFRWVEEHLGGVYVLINNAGVVKEGNLIDQNNTDLIRAAVDTNVMGVVYATREAFHSMKEKDVAGHIININSIVGHYVPPIPGFPMSIYPATKHAITAMTETYRQEFSNLNTNIKVTSISPGAVETEIFRDEMKAKIPTIKAADVSSAILYCIQLHQMYKFMNSRSARSTKSGRKVICYHYNYQIQCFFYIIWICLF</sequence>
<dbReference type="PANTHER" id="PTHR43115:SF4">
    <property type="entry name" value="DEHYDROGENASE_REDUCTASE SDR FAMILY MEMBER 11"/>
    <property type="match status" value="1"/>
</dbReference>
<dbReference type="PANTHER" id="PTHR43115">
    <property type="entry name" value="DEHYDROGENASE/REDUCTASE SDR FAMILY MEMBER 11"/>
    <property type="match status" value="1"/>
</dbReference>
<dbReference type="PRINTS" id="PR00080">
    <property type="entry name" value="SDRFAMILY"/>
</dbReference>
<dbReference type="SUPFAM" id="SSF51735">
    <property type="entry name" value="NAD(P)-binding Rossmann-fold domains"/>
    <property type="match status" value="1"/>
</dbReference>
<dbReference type="HOGENOM" id="CLU_010194_2_10_1"/>
<proteinExistence type="inferred from homology"/>
<dbReference type="InterPro" id="IPR036291">
    <property type="entry name" value="NAD(P)-bd_dom_sf"/>
</dbReference>
<dbReference type="AlphaFoldDB" id="T1GFR0"/>
<comment type="similarity">
    <text evidence="1 3">Belongs to the short-chain dehydrogenases/reductases (SDR) family.</text>
</comment>
<accession>T1GFR0</accession>
<evidence type="ECO:0008006" key="6">
    <source>
        <dbReference type="Google" id="ProtNLM"/>
    </source>
</evidence>
<reference evidence="4" key="2">
    <citation type="submission" date="2015-06" db="UniProtKB">
        <authorList>
            <consortium name="EnsemblMetazoa"/>
        </authorList>
    </citation>
    <scope>IDENTIFICATION</scope>
</reference>
<keyword evidence="5" id="KW-1185">Reference proteome</keyword>
<dbReference type="FunFam" id="3.40.50.720:FF:000047">
    <property type="entry name" value="NADP-dependent L-serine/L-allo-threonine dehydrogenase"/>
    <property type="match status" value="1"/>
</dbReference>
<dbReference type="PRINTS" id="PR00081">
    <property type="entry name" value="GDHRDH"/>
</dbReference>
<dbReference type="STRING" id="36166.T1GFR0"/>
<dbReference type="Pfam" id="PF00106">
    <property type="entry name" value="adh_short"/>
    <property type="match status" value="1"/>
</dbReference>
<dbReference type="OMA" id="QCIWEIA"/>
<dbReference type="EMBL" id="CAQQ02118815">
    <property type="status" value="NOT_ANNOTATED_CDS"/>
    <property type="molecule type" value="Genomic_DNA"/>
</dbReference>
<evidence type="ECO:0000313" key="4">
    <source>
        <dbReference type="EnsemblMetazoa" id="MESCA002207-PA"/>
    </source>
</evidence>
<reference evidence="5" key="1">
    <citation type="submission" date="2013-02" db="EMBL/GenBank/DDBJ databases">
        <authorList>
            <person name="Hughes D."/>
        </authorList>
    </citation>
    <scope>NUCLEOTIDE SEQUENCE</scope>
    <source>
        <strain>Durham</strain>
        <strain evidence="5">NC isolate 2 -- Noor lab</strain>
    </source>
</reference>
<keyword evidence="2" id="KW-0560">Oxidoreductase</keyword>
<dbReference type="InterPro" id="IPR002347">
    <property type="entry name" value="SDR_fam"/>
</dbReference>
<evidence type="ECO:0000256" key="2">
    <source>
        <dbReference type="ARBA" id="ARBA00023002"/>
    </source>
</evidence>
<dbReference type="Gene3D" id="3.40.50.720">
    <property type="entry name" value="NAD(P)-binding Rossmann-like Domain"/>
    <property type="match status" value="1"/>
</dbReference>
<dbReference type="EnsemblMetazoa" id="MESCA002207-RA">
    <property type="protein sequence ID" value="MESCA002207-PA"/>
    <property type="gene ID" value="MESCA002207"/>
</dbReference>
<evidence type="ECO:0000256" key="3">
    <source>
        <dbReference type="RuleBase" id="RU000363"/>
    </source>
</evidence>
<dbReference type="GO" id="GO:0016616">
    <property type="term" value="F:oxidoreductase activity, acting on the CH-OH group of donors, NAD or NADP as acceptor"/>
    <property type="evidence" value="ECO:0007669"/>
    <property type="project" value="UniProtKB-ARBA"/>
</dbReference>
<name>T1GFR0_MEGSC</name>
<organism evidence="4 5">
    <name type="scientific">Megaselia scalaris</name>
    <name type="common">Humpbacked fly</name>
    <name type="synonym">Phora scalaris</name>
    <dbReference type="NCBI Taxonomy" id="36166"/>
    <lineage>
        <taxon>Eukaryota</taxon>
        <taxon>Metazoa</taxon>
        <taxon>Ecdysozoa</taxon>
        <taxon>Arthropoda</taxon>
        <taxon>Hexapoda</taxon>
        <taxon>Insecta</taxon>
        <taxon>Pterygota</taxon>
        <taxon>Neoptera</taxon>
        <taxon>Endopterygota</taxon>
        <taxon>Diptera</taxon>
        <taxon>Brachycera</taxon>
        <taxon>Muscomorpha</taxon>
        <taxon>Platypezoidea</taxon>
        <taxon>Phoridae</taxon>
        <taxon>Megaseliini</taxon>
        <taxon>Megaselia</taxon>
    </lineage>
</organism>